<protein>
    <submittedName>
        <fullName evidence="2">Uncharacterized protein</fullName>
    </submittedName>
</protein>
<dbReference type="OrthoDB" id="10601731at2759"/>
<reference evidence="2" key="1">
    <citation type="submission" date="2019-04" db="EMBL/GenBank/DDBJ databases">
        <title>Friends and foes A comparative genomics study of 23 Aspergillus species from section Flavi.</title>
        <authorList>
            <consortium name="DOE Joint Genome Institute"/>
            <person name="Kjaerbolling I."/>
            <person name="Vesth T."/>
            <person name="Frisvad J.C."/>
            <person name="Nybo J.L."/>
            <person name="Theobald S."/>
            <person name="Kildgaard S."/>
            <person name="Isbrandt T."/>
            <person name="Kuo A."/>
            <person name="Sato A."/>
            <person name="Lyhne E.K."/>
            <person name="Kogle M.E."/>
            <person name="Wiebenga A."/>
            <person name="Kun R.S."/>
            <person name="Lubbers R.J."/>
            <person name="Makela M.R."/>
            <person name="Barry K."/>
            <person name="Chovatia M."/>
            <person name="Clum A."/>
            <person name="Daum C."/>
            <person name="Haridas S."/>
            <person name="He G."/>
            <person name="LaButti K."/>
            <person name="Lipzen A."/>
            <person name="Mondo S."/>
            <person name="Riley R."/>
            <person name="Salamov A."/>
            <person name="Simmons B.A."/>
            <person name="Magnuson J.K."/>
            <person name="Henrissat B."/>
            <person name="Mortensen U.H."/>
            <person name="Larsen T.O."/>
            <person name="Devries R.P."/>
            <person name="Grigoriev I.V."/>
            <person name="Machida M."/>
            <person name="Baker S.E."/>
            <person name="Andersen M.R."/>
        </authorList>
    </citation>
    <scope>NUCLEOTIDE SEQUENCE</scope>
    <source>
        <strain evidence="2">CBS 117612</strain>
    </source>
</reference>
<accession>A0A5N6XYV2</accession>
<dbReference type="Proteomes" id="UP000325558">
    <property type="component" value="Unassembled WGS sequence"/>
</dbReference>
<name>A0A5N6XYV2_9EURO</name>
<evidence type="ECO:0000313" key="2">
    <source>
        <dbReference type="EMBL" id="KAE8338342.1"/>
    </source>
</evidence>
<sequence>MCSDVELNYPLLSSDPGRSGNYKKPTRFNLSLHHSSSKIVPSLIYNEVNISQDAVSIRPRVPPRDDNDLARDPGTNREGPLIDFIRNAVEREGLTVEDSEYRPSPNVFPPQYFIAVKINDNIDTESLENNVREQWMIKAQESIDFRMPADINVEDGFDF</sequence>
<feature type="region of interest" description="Disordered" evidence="1">
    <location>
        <begin position="58"/>
        <end position="80"/>
    </location>
</feature>
<evidence type="ECO:0000256" key="1">
    <source>
        <dbReference type="SAM" id="MobiDB-lite"/>
    </source>
</evidence>
<proteinExistence type="predicted"/>
<feature type="compositionally biased region" description="Basic and acidic residues" evidence="1">
    <location>
        <begin position="62"/>
        <end position="75"/>
    </location>
</feature>
<dbReference type="AlphaFoldDB" id="A0A5N6XYV2"/>
<gene>
    <name evidence="2" type="ORF">BDV24DRAFT_166366</name>
</gene>
<organism evidence="2">
    <name type="scientific">Aspergillus arachidicola</name>
    <dbReference type="NCBI Taxonomy" id="656916"/>
    <lineage>
        <taxon>Eukaryota</taxon>
        <taxon>Fungi</taxon>
        <taxon>Dikarya</taxon>
        <taxon>Ascomycota</taxon>
        <taxon>Pezizomycotina</taxon>
        <taxon>Eurotiomycetes</taxon>
        <taxon>Eurotiomycetidae</taxon>
        <taxon>Eurotiales</taxon>
        <taxon>Aspergillaceae</taxon>
        <taxon>Aspergillus</taxon>
        <taxon>Aspergillus subgen. Circumdati</taxon>
    </lineage>
</organism>
<dbReference type="EMBL" id="ML737168">
    <property type="protein sequence ID" value="KAE8338342.1"/>
    <property type="molecule type" value="Genomic_DNA"/>
</dbReference>